<dbReference type="AlphaFoldDB" id="A0A917TJB3"/>
<evidence type="ECO:0000313" key="2">
    <source>
        <dbReference type="Proteomes" id="UP000618460"/>
    </source>
</evidence>
<dbReference type="InterPro" id="IPR030910">
    <property type="entry name" value="SLAP_dom"/>
</dbReference>
<dbReference type="RefSeq" id="WP_117153161.1">
    <property type="nucleotide sequence ID" value="NZ_BMLG01000002.1"/>
</dbReference>
<accession>A0A917TJB3</accession>
<reference evidence="1" key="1">
    <citation type="journal article" date="2014" name="Int. J. Syst. Evol. Microbiol.">
        <title>Complete genome sequence of Corynebacterium casei LMG S-19264T (=DSM 44701T), isolated from a smear-ripened cheese.</title>
        <authorList>
            <consortium name="US DOE Joint Genome Institute (JGI-PGF)"/>
            <person name="Walter F."/>
            <person name="Albersmeier A."/>
            <person name="Kalinowski J."/>
            <person name="Ruckert C."/>
        </authorList>
    </citation>
    <scope>NUCLEOTIDE SEQUENCE</scope>
    <source>
        <strain evidence="1">CGMCC 1.6333</strain>
    </source>
</reference>
<evidence type="ECO:0008006" key="3">
    <source>
        <dbReference type="Google" id="ProtNLM"/>
    </source>
</evidence>
<gene>
    <name evidence="1" type="ORF">GCM10011351_07730</name>
</gene>
<dbReference type="EMBL" id="BMLG01000002">
    <property type="protein sequence ID" value="GGM24419.1"/>
    <property type="molecule type" value="Genomic_DNA"/>
</dbReference>
<protein>
    <recommendedName>
        <fullName evidence="3">SLAP domain-containing protein</fullName>
    </recommendedName>
</protein>
<sequence>MQRLEFEKAWDRTIAQEDRKRIEKIFSETGHKNEQNIVFTLLNVARNHKKDLLVMVLIHNFSLEPYQIKDETLEYKENNQLVARHRFALPTPMIPAQTSMPWTFIFPENSLASDANLVNGSIEKI</sequence>
<dbReference type="OrthoDB" id="1907642at2"/>
<dbReference type="Proteomes" id="UP000618460">
    <property type="component" value="Unassembled WGS sequence"/>
</dbReference>
<dbReference type="NCBIfam" id="TIGR04398">
    <property type="entry name" value="SLAP_DUP"/>
    <property type="match status" value="1"/>
</dbReference>
<reference evidence="1" key="2">
    <citation type="submission" date="2020-09" db="EMBL/GenBank/DDBJ databases">
        <authorList>
            <person name="Sun Q."/>
            <person name="Zhou Y."/>
        </authorList>
    </citation>
    <scope>NUCLEOTIDE SEQUENCE</scope>
    <source>
        <strain evidence="1">CGMCC 1.6333</strain>
    </source>
</reference>
<name>A0A917TJB3_9BACI</name>
<keyword evidence="2" id="KW-1185">Reference proteome</keyword>
<organism evidence="1 2">
    <name type="scientific">Paraliobacillus quinghaiensis</name>
    <dbReference type="NCBI Taxonomy" id="470815"/>
    <lineage>
        <taxon>Bacteria</taxon>
        <taxon>Bacillati</taxon>
        <taxon>Bacillota</taxon>
        <taxon>Bacilli</taxon>
        <taxon>Bacillales</taxon>
        <taxon>Bacillaceae</taxon>
        <taxon>Paraliobacillus</taxon>
    </lineage>
</organism>
<evidence type="ECO:0000313" key="1">
    <source>
        <dbReference type="EMBL" id="GGM24419.1"/>
    </source>
</evidence>
<proteinExistence type="predicted"/>
<comment type="caution">
    <text evidence="1">The sequence shown here is derived from an EMBL/GenBank/DDBJ whole genome shotgun (WGS) entry which is preliminary data.</text>
</comment>